<reference evidence="1" key="1">
    <citation type="journal article" date="2020" name="Cell">
        <title>Large-Scale Comparative Analyses of Tick Genomes Elucidate Their Genetic Diversity and Vector Capacities.</title>
        <authorList>
            <consortium name="Tick Genome and Microbiome Consortium (TIGMIC)"/>
            <person name="Jia N."/>
            <person name="Wang J."/>
            <person name="Shi W."/>
            <person name="Du L."/>
            <person name="Sun Y."/>
            <person name="Zhan W."/>
            <person name="Jiang J.F."/>
            <person name="Wang Q."/>
            <person name="Zhang B."/>
            <person name="Ji P."/>
            <person name="Bell-Sakyi L."/>
            <person name="Cui X.M."/>
            <person name="Yuan T.T."/>
            <person name="Jiang B.G."/>
            <person name="Yang W.F."/>
            <person name="Lam T.T."/>
            <person name="Chang Q.C."/>
            <person name="Ding S.J."/>
            <person name="Wang X.J."/>
            <person name="Zhu J.G."/>
            <person name="Ruan X.D."/>
            <person name="Zhao L."/>
            <person name="Wei J.T."/>
            <person name="Ye R.Z."/>
            <person name="Que T.C."/>
            <person name="Du C.H."/>
            <person name="Zhou Y.H."/>
            <person name="Cheng J.X."/>
            <person name="Dai P.F."/>
            <person name="Guo W.B."/>
            <person name="Han X.H."/>
            <person name="Huang E.J."/>
            <person name="Li L.F."/>
            <person name="Wei W."/>
            <person name="Gao Y.C."/>
            <person name="Liu J.Z."/>
            <person name="Shao H.Z."/>
            <person name="Wang X."/>
            <person name="Wang C.C."/>
            <person name="Yang T.C."/>
            <person name="Huo Q.B."/>
            <person name="Li W."/>
            <person name="Chen H.Y."/>
            <person name="Chen S.E."/>
            <person name="Zhou L.G."/>
            <person name="Ni X.B."/>
            <person name="Tian J.H."/>
            <person name="Sheng Y."/>
            <person name="Liu T."/>
            <person name="Pan Y.S."/>
            <person name="Xia L.Y."/>
            <person name="Li J."/>
            <person name="Zhao F."/>
            <person name="Cao W.C."/>
        </authorList>
    </citation>
    <scope>NUCLEOTIDE SEQUENCE</scope>
    <source>
        <strain evidence="1">Rmic-2018</strain>
    </source>
</reference>
<evidence type="ECO:0000313" key="2">
    <source>
        <dbReference type="Proteomes" id="UP000821866"/>
    </source>
</evidence>
<dbReference type="Proteomes" id="UP000821866">
    <property type="component" value="Unassembled WGS sequence"/>
</dbReference>
<organism evidence="1 2">
    <name type="scientific">Rhipicephalus microplus</name>
    <name type="common">Cattle tick</name>
    <name type="synonym">Boophilus microplus</name>
    <dbReference type="NCBI Taxonomy" id="6941"/>
    <lineage>
        <taxon>Eukaryota</taxon>
        <taxon>Metazoa</taxon>
        <taxon>Ecdysozoa</taxon>
        <taxon>Arthropoda</taxon>
        <taxon>Chelicerata</taxon>
        <taxon>Arachnida</taxon>
        <taxon>Acari</taxon>
        <taxon>Parasitiformes</taxon>
        <taxon>Ixodida</taxon>
        <taxon>Ixodoidea</taxon>
        <taxon>Ixodidae</taxon>
        <taxon>Rhipicephalinae</taxon>
        <taxon>Rhipicephalus</taxon>
        <taxon>Boophilus</taxon>
    </lineage>
</organism>
<sequence length="173" mass="18661">MQFVSPADDRVRLVAFASTPIDLCDQLGITTVLFQSEAEYSYLGHCGYVDSFFCCDTHVRLTSLGHIPRGVSPFSSLSCRLPELMLSVAHIVISFAWMVLDQGAASGALFAETSEADVEALLKANLGAEDLLSPIDLVLLDHCYCTPIVGQLVSEEPAAAPETVLTLKQDHDS</sequence>
<comment type="caution">
    <text evidence="1">The sequence shown here is derived from an EMBL/GenBank/DDBJ whole genome shotgun (WGS) entry which is preliminary data.</text>
</comment>
<keyword evidence="2" id="KW-1185">Reference proteome</keyword>
<reference evidence="1" key="2">
    <citation type="submission" date="2021-09" db="EMBL/GenBank/DDBJ databases">
        <authorList>
            <person name="Jia N."/>
            <person name="Wang J."/>
            <person name="Shi W."/>
            <person name="Du L."/>
            <person name="Sun Y."/>
            <person name="Zhan W."/>
            <person name="Jiang J."/>
            <person name="Wang Q."/>
            <person name="Zhang B."/>
            <person name="Ji P."/>
            <person name="Sakyi L.B."/>
            <person name="Cui X."/>
            <person name="Yuan T."/>
            <person name="Jiang B."/>
            <person name="Yang W."/>
            <person name="Lam T.T.-Y."/>
            <person name="Chang Q."/>
            <person name="Ding S."/>
            <person name="Wang X."/>
            <person name="Zhu J."/>
            <person name="Ruan X."/>
            <person name="Zhao L."/>
            <person name="Wei J."/>
            <person name="Que T."/>
            <person name="Du C."/>
            <person name="Cheng J."/>
            <person name="Dai P."/>
            <person name="Han X."/>
            <person name="Huang E."/>
            <person name="Gao Y."/>
            <person name="Liu J."/>
            <person name="Shao H."/>
            <person name="Ye R."/>
            <person name="Li L."/>
            <person name="Wei W."/>
            <person name="Wang X."/>
            <person name="Wang C."/>
            <person name="Huo Q."/>
            <person name="Li W."/>
            <person name="Guo W."/>
            <person name="Chen H."/>
            <person name="Chen S."/>
            <person name="Zhou L."/>
            <person name="Zhou L."/>
            <person name="Ni X."/>
            <person name="Tian J."/>
            <person name="Zhou Y."/>
            <person name="Sheng Y."/>
            <person name="Liu T."/>
            <person name="Pan Y."/>
            <person name="Xia L."/>
            <person name="Li J."/>
            <person name="Zhao F."/>
            <person name="Cao W."/>
        </authorList>
    </citation>
    <scope>NUCLEOTIDE SEQUENCE</scope>
    <source>
        <strain evidence="1">Rmic-2018</strain>
        <tissue evidence="1">Larvae</tissue>
    </source>
</reference>
<dbReference type="EMBL" id="JABSTU010000007">
    <property type="protein sequence ID" value="KAH8026437.1"/>
    <property type="molecule type" value="Genomic_DNA"/>
</dbReference>
<accession>A0A9J6DW86</accession>
<dbReference type="VEuPathDB" id="VectorBase:LOC119169125"/>
<name>A0A9J6DW86_RHIMP</name>
<evidence type="ECO:0000313" key="1">
    <source>
        <dbReference type="EMBL" id="KAH8026437.1"/>
    </source>
</evidence>
<protein>
    <submittedName>
        <fullName evidence="1">Uncharacterized protein</fullName>
    </submittedName>
</protein>
<gene>
    <name evidence="1" type="ORF">HPB51_020421</name>
</gene>
<proteinExistence type="predicted"/>
<dbReference type="AlphaFoldDB" id="A0A9J6DW86"/>